<keyword evidence="5" id="KW-0479">Metal-binding</keyword>
<dbReference type="InterPro" id="IPR010233">
    <property type="entry name" value="UbiG_MeTrfase"/>
</dbReference>
<dbReference type="GO" id="GO:0061542">
    <property type="term" value="F:3-demethylubiquinol 3-O-methyltransferase activity"/>
    <property type="evidence" value="ECO:0007669"/>
    <property type="project" value="UniProtKB-UniRule"/>
</dbReference>
<feature type="binding site" evidence="5">
    <location>
        <position position="357"/>
    </location>
    <ligand>
        <name>S-adenosyl-L-methionine</name>
        <dbReference type="ChEBI" id="CHEBI:59789"/>
    </ligand>
</feature>
<evidence type="ECO:0000256" key="1">
    <source>
        <dbReference type="ARBA" id="ARBA00022603"/>
    </source>
</evidence>
<keyword evidence="5" id="KW-0472">Membrane</keyword>
<feature type="binding site" evidence="5">
    <location>
        <position position="453"/>
    </location>
    <ligand>
        <name>Mg(2+)</name>
        <dbReference type="ChEBI" id="CHEBI:18420"/>
    </ligand>
</feature>
<dbReference type="GO" id="GO:0046872">
    <property type="term" value="F:metal ion binding"/>
    <property type="evidence" value="ECO:0007669"/>
    <property type="project" value="UniProtKB-KW"/>
</dbReference>
<name>A0A158PPA4_ANISI</name>
<dbReference type="Gene3D" id="3.40.50.150">
    <property type="entry name" value="Vaccinia Virus protein VP39"/>
    <property type="match status" value="1"/>
</dbReference>
<comment type="catalytic activity">
    <reaction evidence="5">
        <text>a 3-demethylubiquinone + S-adenosyl-L-methionine = a ubiquinone + S-adenosyl-L-homocysteine</text>
        <dbReference type="Rhea" id="RHEA:81215"/>
        <dbReference type="Rhea" id="RHEA-COMP:9565"/>
        <dbReference type="Rhea" id="RHEA-COMP:19654"/>
        <dbReference type="ChEBI" id="CHEBI:16389"/>
        <dbReference type="ChEBI" id="CHEBI:57856"/>
        <dbReference type="ChEBI" id="CHEBI:59789"/>
        <dbReference type="ChEBI" id="CHEBI:231825"/>
    </reaction>
</comment>
<dbReference type="HAMAP" id="MF_00472">
    <property type="entry name" value="UbiG"/>
    <property type="match status" value="1"/>
</dbReference>
<evidence type="ECO:0000256" key="4">
    <source>
        <dbReference type="ARBA" id="ARBA00022691"/>
    </source>
</evidence>
<feature type="binding site" evidence="5">
    <location>
        <position position="456"/>
    </location>
    <ligand>
        <name>Mg(2+)</name>
        <dbReference type="ChEBI" id="CHEBI:18420"/>
    </ligand>
</feature>
<comment type="subunit">
    <text evidence="5">Component of a multi-subunit COQ enzyme complex.</text>
</comment>
<dbReference type="NCBIfam" id="TIGR01983">
    <property type="entry name" value="UbiG"/>
    <property type="match status" value="1"/>
</dbReference>
<comment type="catalytic activity">
    <reaction evidence="5">
        <text>a 3-demethylubiquinol + S-adenosyl-L-methionine = a ubiquinol + S-adenosyl-L-homocysteine + H(+)</text>
        <dbReference type="Rhea" id="RHEA:44380"/>
        <dbReference type="Rhea" id="RHEA-COMP:9566"/>
        <dbReference type="Rhea" id="RHEA-COMP:10914"/>
        <dbReference type="ChEBI" id="CHEBI:15378"/>
        <dbReference type="ChEBI" id="CHEBI:17976"/>
        <dbReference type="ChEBI" id="CHEBI:57856"/>
        <dbReference type="ChEBI" id="CHEBI:59789"/>
        <dbReference type="ChEBI" id="CHEBI:84422"/>
        <dbReference type="EC" id="2.1.1.64"/>
    </reaction>
</comment>
<dbReference type="AlphaFoldDB" id="A0A158PPA4"/>
<dbReference type="EC" id="2.1.1.-" evidence="5"/>
<dbReference type="UniPathway" id="UPA00232"/>
<dbReference type="Proteomes" id="UP000267096">
    <property type="component" value="Unassembled WGS sequence"/>
</dbReference>
<dbReference type="CDD" id="cd02440">
    <property type="entry name" value="AdoMet_MTases"/>
    <property type="match status" value="1"/>
</dbReference>
<dbReference type="Pfam" id="PF13489">
    <property type="entry name" value="Methyltransf_23"/>
    <property type="match status" value="1"/>
</dbReference>
<evidence type="ECO:0000256" key="5">
    <source>
        <dbReference type="HAMAP-Rule" id="MF_03190"/>
    </source>
</evidence>
<comment type="pathway">
    <text evidence="5">Cofactor biosynthesis; ubiquinone biosynthesis.</text>
</comment>
<dbReference type="EC" id="2.1.1.64" evidence="5"/>
<dbReference type="GO" id="GO:0032259">
    <property type="term" value="P:methylation"/>
    <property type="evidence" value="ECO:0007669"/>
    <property type="project" value="UniProtKB-KW"/>
</dbReference>
<comment type="similarity">
    <text evidence="5">Belongs to the class I-like SAM-binding methyltransferase superfamily. UbiG/COQ3 family.</text>
</comment>
<reference evidence="8" key="1">
    <citation type="submission" date="2016-04" db="UniProtKB">
        <authorList>
            <consortium name="WormBaseParasite"/>
        </authorList>
    </citation>
    <scope>IDENTIFICATION</scope>
</reference>
<dbReference type="PANTHER" id="PTHR43464:SF19">
    <property type="entry name" value="UBIQUINONE BIOSYNTHESIS O-METHYLTRANSFERASE, MITOCHONDRIAL"/>
    <property type="match status" value="1"/>
</dbReference>
<dbReference type="GO" id="GO:0031314">
    <property type="term" value="C:extrinsic component of mitochondrial inner membrane"/>
    <property type="evidence" value="ECO:0007669"/>
    <property type="project" value="UniProtKB-UniRule"/>
</dbReference>
<dbReference type="PANTHER" id="PTHR43464">
    <property type="entry name" value="METHYLTRANSFERASE"/>
    <property type="match status" value="1"/>
</dbReference>
<organism evidence="8">
    <name type="scientific">Anisakis simplex</name>
    <name type="common">Herring worm</name>
    <dbReference type="NCBI Taxonomy" id="6269"/>
    <lineage>
        <taxon>Eukaryota</taxon>
        <taxon>Metazoa</taxon>
        <taxon>Ecdysozoa</taxon>
        <taxon>Nematoda</taxon>
        <taxon>Chromadorea</taxon>
        <taxon>Rhabditida</taxon>
        <taxon>Spirurina</taxon>
        <taxon>Ascaridomorpha</taxon>
        <taxon>Ascaridoidea</taxon>
        <taxon>Anisakidae</taxon>
        <taxon>Anisakis</taxon>
        <taxon>Anisakis simplex complex</taxon>
    </lineage>
</organism>
<dbReference type="EMBL" id="UYRR01031392">
    <property type="protein sequence ID" value="VDK49701.1"/>
    <property type="molecule type" value="Genomic_DNA"/>
</dbReference>
<evidence type="ECO:0000256" key="2">
    <source>
        <dbReference type="ARBA" id="ARBA00022679"/>
    </source>
</evidence>
<dbReference type="EC" id="2.1.1.114" evidence="5"/>
<evidence type="ECO:0000313" key="7">
    <source>
        <dbReference type="Proteomes" id="UP000267096"/>
    </source>
</evidence>
<keyword evidence="3 5" id="KW-0831">Ubiquinone biosynthesis</keyword>
<keyword evidence="5" id="KW-0460">Magnesium</keyword>
<sequence>MAASSHITKIASGAKAIAREVTPIVSSNKDQARASVLAVYKELQRLAPTFWWDYELHDMPLPVFRAVLKKQFTSNAHLNDVRVIDRKVAECKQHIVGIKYAFYNGDHIRNYLFRENVEARPKDFLSKFLMGKDYSTQPIRSNPVASRCFSTPSYISHSSAYSSSSSLSNSSPPECGASAECPPSDAFSSSFSETASSATSATTKSASSSSVDPKELQNFQYLSKQWSNESDSFKPLHSLNQLRIPWIVETINKYSSYNNEYGARAERNTTKTNKLVEEMQGELNGSRCKTSNITCGSNMGLRKASLIDSKDESIRVSHKKKGSSSLSGMRIVDVGCGGGLLSIPLARLDVAQLCGIDASEEAIRAARCALSCAFPHRDNKHSAANAERTPQSGIMHDLLSLHSEYNDKHELRHELNDDATSSADINNVKLLCMTVEKFALENAEGFDAVIASEIIEHVANMDSFVGACARLAKPGAPIFFTTINKTLASRLFAVWLAEEVFGIVPQGIHDWTKFVEPDRLRQLLEANGCEVRFLHGLSYNPFTNSWSWTNSTAINYALMAIKRSKHNNIHIDCV</sequence>
<protein>
    <recommendedName>
        <fullName evidence="5">Ubiquinone biosynthesis O-methyltransferase, mitochondrial</fullName>
    </recommendedName>
    <alternativeName>
        <fullName evidence="5">3-demethylubiquinol 3-O-methyltransferase</fullName>
        <ecNumber evidence="5">2.1.1.64</ecNumber>
    </alternativeName>
    <alternativeName>
        <fullName evidence="5">3-demethylubiquinone 3-O-methyltransferase</fullName>
        <ecNumber evidence="5">2.1.1.-</ecNumber>
    </alternativeName>
    <alternativeName>
        <fullName evidence="5">Polyprenyldihydroxybenzoate methyltransferase</fullName>
        <ecNumber evidence="5">2.1.1.114</ecNumber>
    </alternativeName>
</protein>
<feature type="binding site" evidence="5">
    <location>
        <position position="335"/>
    </location>
    <ligand>
        <name>S-adenosyl-L-methionine</name>
        <dbReference type="ChEBI" id="CHEBI:59789"/>
    </ligand>
</feature>
<dbReference type="WBParaSite" id="ASIM_0001401001-mRNA-1">
    <property type="protein sequence ID" value="ASIM_0001401001-mRNA-1"/>
    <property type="gene ID" value="ASIM_0001401001"/>
</dbReference>
<feature type="binding site" evidence="5">
    <location>
        <position position="243"/>
    </location>
    <ligand>
        <name>S-adenosyl-L-methionine</name>
        <dbReference type="ChEBI" id="CHEBI:59789"/>
    </ligand>
</feature>
<accession>A0A158PPA4</accession>
<dbReference type="SUPFAM" id="SSF53335">
    <property type="entry name" value="S-adenosyl-L-methionine-dependent methyltransferases"/>
    <property type="match status" value="1"/>
</dbReference>
<comment type="function">
    <text evidence="5">O-methyltransferase required for two non-consecutive steps during ubiquinone biosynthesis. Catalyzes the 2 O-methylation of 3,4-dihydroxy-5-(all-trans-polyprenyl)benzoic acid into 4-hydroxy-3-methoxy-5-(all-trans-polyprenyl)benzoic acid. Also catalyzes the last step of ubiquinone biosynthesis by mediating methylation of 3-demethylubiquinone into ubiquinone. Also able to mediate the methylation of 3-demethylubiquinol into ubiquinol.</text>
</comment>
<proteinExistence type="inferred from homology"/>
<dbReference type="InterPro" id="IPR029063">
    <property type="entry name" value="SAM-dependent_MTases_sf"/>
</dbReference>
<gene>
    <name evidence="6" type="ORF">ASIM_LOCUS13438</name>
</gene>
<comment type="cofactor">
    <cofactor evidence="5">
        <name>Mg(2+)</name>
        <dbReference type="ChEBI" id="CHEBI:18420"/>
    </cofactor>
</comment>
<keyword evidence="1 5" id="KW-0489">Methyltransferase</keyword>
<keyword evidence="5" id="KW-0999">Mitochondrion inner membrane</keyword>
<feature type="binding site" evidence="5">
    <location>
        <position position="452"/>
    </location>
    <ligand>
        <name>S-adenosyl-L-methionine</name>
        <dbReference type="ChEBI" id="CHEBI:59789"/>
    </ligand>
</feature>
<keyword evidence="2 5" id="KW-0808">Transferase</keyword>
<comment type="subcellular location">
    <subcellularLocation>
        <location evidence="5">Mitochondrion inner membrane</location>
        <topology evidence="5">Peripheral membrane protein</topology>
        <orientation evidence="5">Matrix side</orientation>
    </subcellularLocation>
</comment>
<keyword evidence="7" id="KW-1185">Reference proteome</keyword>
<dbReference type="OrthoDB" id="3265906at2759"/>
<comment type="catalytic activity">
    <reaction evidence="5">
        <text>a 3,4-dihydroxy-5-(all-trans-polyprenyl)benzoate + S-adenosyl-L-methionine = a 4-hydroxy-3-methoxy-5-(all-trans-polyprenyl)benzoate + S-adenosyl-L-homocysteine + H(+)</text>
        <dbReference type="Rhea" id="RHEA:44452"/>
        <dbReference type="Rhea" id="RHEA-COMP:10930"/>
        <dbReference type="Rhea" id="RHEA-COMP:10931"/>
        <dbReference type="ChEBI" id="CHEBI:15378"/>
        <dbReference type="ChEBI" id="CHEBI:57856"/>
        <dbReference type="ChEBI" id="CHEBI:59789"/>
        <dbReference type="ChEBI" id="CHEBI:64694"/>
        <dbReference type="ChEBI" id="CHEBI:84443"/>
        <dbReference type="EC" id="2.1.1.114"/>
    </reaction>
</comment>
<feature type="binding site" evidence="5">
    <location>
        <position position="457"/>
    </location>
    <ligand>
        <name>Mg(2+)</name>
        <dbReference type="ChEBI" id="CHEBI:18420"/>
    </ligand>
</feature>
<reference evidence="6 7" key="2">
    <citation type="submission" date="2018-11" db="EMBL/GenBank/DDBJ databases">
        <authorList>
            <consortium name="Pathogen Informatics"/>
        </authorList>
    </citation>
    <scope>NUCLEOTIDE SEQUENCE [LARGE SCALE GENOMIC DNA]</scope>
</reference>
<evidence type="ECO:0000313" key="6">
    <source>
        <dbReference type="EMBL" id="VDK49701.1"/>
    </source>
</evidence>
<evidence type="ECO:0000313" key="8">
    <source>
        <dbReference type="WBParaSite" id="ASIM_0001401001-mRNA-1"/>
    </source>
</evidence>
<evidence type="ECO:0000256" key="3">
    <source>
        <dbReference type="ARBA" id="ARBA00022688"/>
    </source>
</evidence>
<keyword evidence="4 5" id="KW-0949">S-adenosyl-L-methionine</keyword>
<keyword evidence="5" id="KW-0496">Mitochondrion</keyword>
<dbReference type="GO" id="GO:0010420">
    <property type="term" value="F:polyprenyldihydroxybenzoate methyltransferase activity"/>
    <property type="evidence" value="ECO:0007669"/>
    <property type="project" value="UniProtKB-UniRule"/>
</dbReference>